<dbReference type="InterPro" id="IPR046482">
    <property type="entry name" value="DUF6575"/>
</dbReference>
<feature type="domain" description="DUF6575" evidence="1">
    <location>
        <begin position="25"/>
        <end position="170"/>
    </location>
</feature>
<sequence length="295" mass="35244">MRKIENTISLSRFDFDLRKKGDLIFFDGPFLSHFYDDNGKEYLLLWVDKDDAYNRWILFEIDAYLLYQYFIQKYSLRDLVFKNKTQIVYIIDYDSELNSKKIYLINQKEIPEEYLPSKSTNFQSDFSTHYANDLSKEIIRSFKRHRSRVKSHKSFRSFPIKYINTSTIGGIQKLRNTINVIEASRFPLEVLNDKYRGNNIYHYLMHKSGIAIHNPVVNDMYFYELNREIENFTSFNFPLTITIDKQEIFKNLVIITVQIVQNNPSYKASFKVWKSEILSDEKISKEIQEILDTAK</sequence>
<evidence type="ECO:0000313" key="2">
    <source>
        <dbReference type="EMBL" id="RXG28448.1"/>
    </source>
</evidence>
<gene>
    <name evidence="2" type="ORF">DSL99_2449</name>
</gene>
<evidence type="ECO:0000313" key="3">
    <source>
        <dbReference type="Proteomes" id="UP000290608"/>
    </source>
</evidence>
<dbReference type="Proteomes" id="UP000290608">
    <property type="component" value="Unassembled WGS sequence"/>
</dbReference>
<name>A0A4Q0PKX7_9FLAO</name>
<protein>
    <recommendedName>
        <fullName evidence="1">DUF6575 domain-containing protein</fullName>
    </recommendedName>
</protein>
<comment type="caution">
    <text evidence="2">The sequence shown here is derived from an EMBL/GenBank/DDBJ whole genome shotgun (WGS) entry which is preliminary data.</text>
</comment>
<dbReference type="Pfam" id="PF20215">
    <property type="entry name" value="DUF6575"/>
    <property type="match status" value="1"/>
</dbReference>
<accession>A0A4Q0PKX7</accession>
<dbReference type="EMBL" id="QOVL01000011">
    <property type="protein sequence ID" value="RXG28448.1"/>
    <property type="molecule type" value="Genomic_DNA"/>
</dbReference>
<evidence type="ECO:0000259" key="1">
    <source>
        <dbReference type="Pfam" id="PF20215"/>
    </source>
</evidence>
<dbReference type="AlphaFoldDB" id="A0A4Q0PKX7"/>
<organism evidence="2 3">
    <name type="scientific">Leeuwenhoekiella marinoflava</name>
    <dbReference type="NCBI Taxonomy" id="988"/>
    <lineage>
        <taxon>Bacteria</taxon>
        <taxon>Pseudomonadati</taxon>
        <taxon>Bacteroidota</taxon>
        <taxon>Flavobacteriia</taxon>
        <taxon>Flavobacteriales</taxon>
        <taxon>Flavobacteriaceae</taxon>
        <taxon>Leeuwenhoekiella</taxon>
    </lineage>
</organism>
<reference evidence="2 3" key="1">
    <citation type="submission" date="2018-07" db="EMBL/GenBank/DDBJ databases">
        <title>Leeuwenhoekiella genomics.</title>
        <authorList>
            <person name="Tahon G."/>
            <person name="Willems A."/>
        </authorList>
    </citation>
    <scope>NUCLEOTIDE SEQUENCE [LARGE SCALE GENOMIC DNA]</scope>
    <source>
        <strain evidence="2 3">LMG 1345</strain>
    </source>
</reference>
<dbReference type="RefSeq" id="WP_073099832.1">
    <property type="nucleotide sequence ID" value="NZ_QOVL01000011.1"/>
</dbReference>
<proteinExistence type="predicted"/>